<comment type="similarity">
    <text evidence="2 11">Belongs to the small GTPase superfamily. Arf family.</text>
</comment>
<evidence type="ECO:0000256" key="8">
    <source>
        <dbReference type="ARBA" id="ARBA00059050"/>
    </source>
</evidence>
<comment type="function">
    <text evidence="8">GTP-binding protein that may be involved in protein trafficking. May modulate vesicle budding and uncoating within the Golgi apparatus.</text>
</comment>
<dbReference type="GO" id="GO:0030010">
    <property type="term" value="P:establishment of cell polarity"/>
    <property type="evidence" value="ECO:0007669"/>
    <property type="project" value="UniProtKB-ARBA"/>
</dbReference>
<feature type="binding site" evidence="10">
    <location>
        <position position="33"/>
    </location>
    <ligand>
        <name>Mg(2+)</name>
        <dbReference type="ChEBI" id="CHEBI:18420"/>
    </ligand>
</feature>
<feature type="binding site" evidence="9">
    <location>
        <begin position="128"/>
        <end position="131"/>
    </location>
    <ligand>
        <name>GTP</name>
        <dbReference type="ChEBI" id="CHEBI:37565"/>
    </ligand>
</feature>
<proteinExistence type="inferred from homology"/>
<evidence type="ECO:0000256" key="10">
    <source>
        <dbReference type="PIRSR" id="PIRSR606689-2"/>
    </source>
</evidence>
<dbReference type="InParanoid" id="D3AVQ7"/>
<evidence type="ECO:0000256" key="3">
    <source>
        <dbReference type="ARBA" id="ARBA00022741"/>
    </source>
</evidence>
<keyword evidence="3 9" id="KW-0547">Nucleotide-binding</keyword>
<evidence type="ECO:0000313" key="12">
    <source>
        <dbReference type="EMBL" id="EFA86380.1"/>
    </source>
</evidence>
<dbReference type="SMART" id="SM00177">
    <property type="entry name" value="ARF"/>
    <property type="match status" value="1"/>
</dbReference>
<evidence type="ECO:0000256" key="11">
    <source>
        <dbReference type="RuleBase" id="RU003925"/>
    </source>
</evidence>
<feature type="binding site" evidence="10">
    <location>
        <position position="50"/>
    </location>
    <ligand>
        <name>Mg(2+)</name>
        <dbReference type="ChEBI" id="CHEBI:18420"/>
    </ligand>
</feature>
<evidence type="ECO:0000256" key="1">
    <source>
        <dbReference type="ARBA" id="ARBA00004555"/>
    </source>
</evidence>
<evidence type="ECO:0008006" key="14">
    <source>
        <dbReference type="Google" id="ProtNLM"/>
    </source>
</evidence>
<evidence type="ECO:0000313" key="13">
    <source>
        <dbReference type="Proteomes" id="UP000001396"/>
    </source>
</evidence>
<dbReference type="GO" id="GO:0046872">
    <property type="term" value="F:metal ion binding"/>
    <property type="evidence" value="ECO:0007669"/>
    <property type="project" value="UniProtKB-KW"/>
</dbReference>
<dbReference type="FunFam" id="3.40.50.300:FF:000412">
    <property type="entry name" value="ADP-ribosylation factor 1"/>
    <property type="match status" value="1"/>
</dbReference>
<dbReference type="EMBL" id="ADBJ01000002">
    <property type="protein sequence ID" value="EFA86380.1"/>
    <property type="molecule type" value="Genomic_DNA"/>
</dbReference>
<gene>
    <name evidence="12" type="ORF">PPL_00172</name>
</gene>
<dbReference type="AlphaFoldDB" id="D3AVQ7"/>
<dbReference type="InterPro" id="IPR024156">
    <property type="entry name" value="Small_GTPase_ARF"/>
</dbReference>
<organism evidence="12 13">
    <name type="scientific">Heterostelium pallidum (strain ATCC 26659 / Pp 5 / PN500)</name>
    <name type="common">Cellular slime mold</name>
    <name type="synonym">Polysphondylium pallidum</name>
    <dbReference type="NCBI Taxonomy" id="670386"/>
    <lineage>
        <taxon>Eukaryota</taxon>
        <taxon>Amoebozoa</taxon>
        <taxon>Evosea</taxon>
        <taxon>Eumycetozoa</taxon>
        <taxon>Dictyostelia</taxon>
        <taxon>Acytosteliales</taxon>
        <taxon>Acytosteliaceae</taxon>
        <taxon>Heterostelium</taxon>
    </lineage>
</organism>
<feature type="binding site" evidence="9">
    <location>
        <begin position="26"/>
        <end position="33"/>
    </location>
    <ligand>
        <name>GTP</name>
        <dbReference type="ChEBI" id="CHEBI:37565"/>
    </ligand>
</feature>
<evidence type="ECO:0000256" key="6">
    <source>
        <dbReference type="ARBA" id="ARBA00023034"/>
    </source>
</evidence>
<dbReference type="PRINTS" id="PR00328">
    <property type="entry name" value="SAR1GTPBP"/>
</dbReference>
<dbReference type="PROSITE" id="PS51417">
    <property type="entry name" value="ARF"/>
    <property type="match status" value="1"/>
</dbReference>
<dbReference type="PANTHER" id="PTHR11711">
    <property type="entry name" value="ADP RIBOSYLATION FACTOR-RELATED"/>
    <property type="match status" value="1"/>
</dbReference>
<dbReference type="RefSeq" id="XP_020438485.1">
    <property type="nucleotide sequence ID" value="XM_020571211.1"/>
</dbReference>
<dbReference type="InterPro" id="IPR027417">
    <property type="entry name" value="P-loop_NTPase"/>
</dbReference>
<dbReference type="GO" id="GO:0015031">
    <property type="term" value="P:protein transport"/>
    <property type="evidence" value="ECO:0007669"/>
    <property type="project" value="UniProtKB-KW"/>
</dbReference>
<dbReference type="GeneID" id="31355706"/>
<dbReference type="NCBIfam" id="TIGR00231">
    <property type="entry name" value="small_GTP"/>
    <property type="match status" value="1"/>
</dbReference>
<dbReference type="SUPFAM" id="SSF52540">
    <property type="entry name" value="P-loop containing nucleoside triphosphate hydrolases"/>
    <property type="match status" value="1"/>
</dbReference>
<accession>D3AVQ7</accession>
<keyword evidence="4" id="KW-0931">ER-Golgi transport</keyword>
<feature type="binding site" evidence="9">
    <location>
        <position position="72"/>
    </location>
    <ligand>
        <name>GTP</name>
        <dbReference type="ChEBI" id="CHEBI:37565"/>
    </ligand>
</feature>
<dbReference type="InterPro" id="IPR005225">
    <property type="entry name" value="Small_GTP-bd"/>
</dbReference>
<keyword evidence="10" id="KW-0479">Metal-binding</keyword>
<protein>
    <recommendedName>
        <fullName evidence="14">ADP-ribosylation factor</fullName>
    </recommendedName>
</protein>
<dbReference type="SMART" id="SM00178">
    <property type="entry name" value="SAR"/>
    <property type="match status" value="1"/>
</dbReference>
<comment type="subcellular location">
    <subcellularLocation>
        <location evidence="1">Golgi apparatus</location>
    </subcellularLocation>
</comment>
<keyword evidence="7 9" id="KW-0342">GTP-binding</keyword>
<keyword evidence="6" id="KW-0333">Golgi apparatus</keyword>
<evidence type="ECO:0000256" key="9">
    <source>
        <dbReference type="PIRSR" id="PIRSR606689-1"/>
    </source>
</evidence>
<dbReference type="Gene3D" id="3.40.50.300">
    <property type="entry name" value="P-loop containing nucleotide triphosphate hydrolases"/>
    <property type="match status" value="1"/>
</dbReference>
<keyword evidence="10" id="KW-0460">Magnesium</keyword>
<dbReference type="CDD" id="cd00878">
    <property type="entry name" value="Arf_Arl"/>
    <property type="match status" value="1"/>
</dbReference>
<sequence length="203" mass="23043">MTILKSLNKVGNLFHSKKSLKVVMVGLDYSGKTTILYKLKLGCIIETIPTIGINIETIEMKNDSFTIYDVCGVDSTKLLWKKYMKTSNAIIFVLDSSDRERLADVAIELKIILDEPNLANTPLLIMANKQDEPNSLSIAELTQQLNLHSICKNRAWHIQKTVAMTGEGLDKSFDWLSRTPHRVLQRKSTFSLEKKYVLNKTIK</sequence>
<name>D3AVQ7_HETP5</name>
<dbReference type="Pfam" id="PF00025">
    <property type="entry name" value="Arf"/>
    <property type="match status" value="1"/>
</dbReference>
<dbReference type="STRING" id="670386.D3AVQ7"/>
<dbReference type="GO" id="GO:0016192">
    <property type="term" value="P:vesicle-mediated transport"/>
    <property type="evidence" value="ECO:0007669"/>
    <property type="project" value="UniProtKB-KW"/>
</dbReference>
<evidence type="ECO:0000256" key="5">
    <source>
        <dbReference type="ARBA" id="ARBA00022927"/>
    </source>
</evidence>
<reference evidence="12 13" key="1">
    <citation type="journal article" date="2011" name="Genome Res.">
        <title>Phylogeny-wide analysis of social amoeba genomes highlights ancient origins for complex intercellular communication.</title>
        <authorList>
            <person name="Heidel A.J."/>
            <person name="Lawal H.M."/>
            <person name="Felder M."/>
            <person name="Schilde C."/>
            <person name="Helps N.R."/>
            <person name="Tunggal B."/>
            <person name="Rivero F."/>
            <person name="John U."/>
            <person name="Schleicher M."/>
            <person name="Eichinger L."/>
            <person name="Platzer M."/>
            <person name="Noegel A.A."/>
            <person name="Schaap P."/>
            <person name="Gloeckner G."/>
        </authorList>
    </citation>
    <scope>NUCLEOTIDE SEQUENCE [LARGE SCALE GENOMIC DNA]</scope>
    <source>
        <strain evidence="13">ATCC 26659 / Pp 5 / PN500</strain>
    </source>
</reference>
<dbReference type="GO" id="GO:0003924">
    <property type="term" value="F:GTPase activity"/>
    <property type="evidence" value="ECO:0007669"/>
    <property type="project" value="InterPro"/>
</dbReference>
<evidence type="ECO:0000256" key="4">
    <source>
        <dbReference type="ARBA" id="ARBA00022892"/>
    </source>
</evidence>
<comment type="caution">
    <text evidence="12">The sequence shown here is derived from an EMBL/GenBank/DDBJ whole genome shotgun (WGS) entry which is preliminary data.</text>
</comment>
<dbReference type="OMA" id="IRIIWKP"/>
<dbReference type="GO" id="GO:0005525">
    <property type="term" value="F:GTP binding"/>
    <property type="evidence" value="ECO:0007669"/>
    <property type="project" value="UniProtKB-KW"/>
</dbReference>
<keyword evidence="13" id="KW-1185">Reference proteome</keyword>
<dbReference type="Proteomes" id="UP000001396">
    <property type="component" value="Unassembled WGS sequence"/>
</dbReference>
<keyword evidence="5" id="KW-0653">Protein transport</keyword>
<dbReference type="GO" id="GO:0005794">
    <property type="term" value="C:Golgi apparatus"/>
    <property type="evidence" value="ECO:0007669"/>
    <property type="project" value="UniProtKB-SubCell"/>
</dbReference>
<evidence type="ECO:0000256" key="2">
    <source>
        <dbReference type="ARBA" id="ARBA00010290"/>
    </source>
</evidence>
<evidence type="ECO:0000256" key="7">
    <source>
        <dbReference type="ARBA" id="ARBA00023134"/>
    </source>
</evidence>
<dbReference type="InterPro" id="IPR006689">
    <property type="entry name" value="Small_GTPase_ARF/SAR"/>
</dbReference>
<keyword evidence="5" id="KW-0813">Transport</keyword>